<evidence type="ECO:0000256" key="2">
    <source>
        <dbReference type="SAM" id="Phobius"/>
    </source>
</evidence>
<dbReference type="InterPro" id="IPR051187">
    <property type="entry name" value="Pre-mRNA_3'-end_processing_reg"/>
</dbReference>
<feature type="region of interest" description="Disordered" evidence="1">
    <location>
        <begin position="89"/>
        <end position="169"/>
    </location>
</feature>
<dbReference type="Proteomes" id="UP001285441">
    <property type="component" value="Unassembled WGS sequence"/>
</dbReference>
<dbReference type="AlphaFoldDB" id="A0AAE0NG78"/>
<feature type="compositionally biased region" description="Basic and acidic residues" evidence="1">
    <location>
        <begin position="559"/>
        <end position="568"/>
    </location>
</feature>
<reference evidence="3" key="2">
    <citation type="submission" date="2023-06" db="EMBL/GenBank/DDBJ databases">
        <authorList>
            <consortium name="Lawrence Berkeley National Laboratory"/>
            <person name="Haridas S."/>
            <person name="Hensen N."/>
            <person name="Bonometti L."/>
            <person name="Westerberg I."/>
            <person name="Brannstrom I.O."/>
            <person name="Guillou S."/>
            <person name="Cros-Aarteil S."/>
            <person name="Calhoun S."/>
            <person name="Kuo A."/>
            <person name="Mondo S."/>
            <person name="Pangilinan J."/>
            <person name="Riley R."/>
            <person name="LaButti K."/>
            <person name="Andreopoulos B."/>
            <person name="Lipzen A."/>
            <person name="Chen C."/>
            <person name="Yanf M."/>
            <person name="Daum C."/>
            <person name="Ng V."/>
            <person name="Clum A."/>
            <person name="Steindorff A."/>
            <person name="Ohm R."/>
            <person name="Martin F."/>
            <person name="Silar P."/>
            <person name="Natvig D."/>
            <person name="Lalanne C."/>
            <person name="Gautier V."/>
            <person name="Ament-velasquez S.L."/>
            <person name="Kruys A."/>
            <person name="Hutchinson M.I."/>
            <person name="Powell A.J."/>
            <person name="Barry K."/>
            <person name="Miller A.N."/>
            <person name="Grigoriev I.V."/>
            <person name="Debuchy R."/>
            <person name="Gladieux P."/>
            <person name="Thoren M.H."/>
            <person name="Johannesson H."/>
        </authorList>
    </citation>
    <scope>NUCLEOTIDE SEQUENCE</scope>
    <source>
        <strain evidence="3">CBS 232.78</strain>
    </source>
</reference>
<feature type="compositionally biased region" description="Polar residues" evidence="1">
    <location>
        <begin position="145"/>
        <end position="155"/>
    </location>
</feature>
<name>A0AAE0NG78_9PEZI</name>
<feature type="region of interest" description="Disordered" evidence="1">
    <location>
        <begin position="384"/>
        <end position="406"/>
    </location>
</feature>
<accession>A0AAE0NG78</accession>
<feature type="region of interest" description="Disordered" evidence="1">
    <location>
        <begin position="450"/>
        <end position="610"/>
    </location>
</feature>
<feature type="compositionally biased region" description="Low complexity" evidence="1">
    <location>
        <begin position="513"/>
        <end position="526"/>
    </location>
</feature>
<feature type="compositionally biased region" description="Low complexity" evidence="1">
    <location>
        <begin position="535"/>
        <end position="547"/>
    </location>
</feature>
<reference evidence="3" key="1">
    <citation type="journal article" date="2023" name="Mol. Phylogenet. Evol.">
        <title>Genome-scale phylogeny and comparative genomics of the fungal order Sordariales.</title>
        <authorList>
            <person name="Hensen N."/>
            <person name="Bonometti L."/>
            <person name="Westerberg I."/>
            <person name="Brannstrom I.O."/>
            <person name="Guillou S."/>
            <person name="Cros-Aarteil S."/>
            <person name="Calhoun S."/>
            <person name="Haridas S."/>
            <person name="Kuo A."/>
            <person name="Mondo S."/>
            <person name="Pangilinan J."/>
            <person name="Riley R."/>
            <person name="LaButti K."/>
            <person name="Andreopoulos B."/>
            <person name="Lipzen A."/>
            <person name="Chen C."/>
            <person name="Yan M."/>
            <person name="Daum C."/>
            <person name="Ng V."/>
            <person name="Clum A."/>
            <person name="Steindorff A."/>
            <person name="Ohm R.A."/>
            <person name="Martin F."/>
            <person name="Silar P."/>
            <person name="Natvig D.O."/>
            <person name="Lalanne C."/>
            <person name="Gautier V."/>
            <person name="Ament-Velasquez S.L."/>
            <person name="Kruys A."/>
            <person name="Hutchinson M.I."/>
            <person name="Powell A.J."/>
            <person name="Barry K."/>
            <person name="Miller A.N."/>
            <person name="Grigoriev I.V."/>
            <person name="Debuchy R."/>
            <person name="Gladieux P."/>
            <person name="Hiltunen Thoren M."/>
            <person name="Johannesson H."/>
        </authorList>
    </citation>
    <scope>NUCLEOTIDE SEQUENCE</scope>
    <source>
        <strain evidence="3">CBS 232.78</strain>
    </source>
</reference>
<feature type="compositionally biased region" description="Basic and acidic residues" evidence="1">
    <location>
        <begin position="117"/>
        <end position="133"/>
    </location>
</feature>
<sequence length="610" mass="67543">MPTTEIITIINNSGKVISTGKHLVNIFKEAKAAYQDKREAIKAERRGIQRAKTFDVAPRGRPGDLYDDEYYYEEEIDHVYDRRAIHDVDGRRRSQEDGRSHASSRHSRRSRRSHRPRSSDRDNDHDRDRERRPALTIDNLRTHSEVSATAPSTAPKTYRSPYAETAPRDMQLSRPTLAHAATMPVYPTNPQHAPISTGDITAVSTPRQSMLVHRPRSDASLTKKKEIDMHLAYGNIPPDLAHRTDLDPVEEKAVGDSLDPQETEALNLMDRIEGLLDEAHCVQHSASAMISTLQQNPEAAAAVALTLAELSAILGKMSPAFLGMLKGGSPAIFALLASPQFLIATGIAVGVTIVMFGGWKIVKRIRDANNKEKEPAFEMQSGAIPQAMPSPQDMPRQPSASSASFEEALVLEEELSTIESWRRGISAVGEDETADIELMSAEADRALRERYRDDDEVDPDDSVSRIGARSIRSHRTSKSHRTHRSSRRPRSEHKDDDDVDVPERKSSKKYPSSKRNGAAVSEVAASERSHRSHRSSGGSHHGSSASRSSKHTAKIGLKAIEDGSRVDDETSSLDSVLGKPPKEKKNNMLKQLFKKKKDKEDKATAVSVLV</sequence>
<gene>
    <name evidence="3" type="ORF">B0H63DRAFT_194541</name>
</gene>
<feature type="compositionally biased region" description="Basic residues" evidence="1">
    <location>
        <begin position="471"/>
        <end position="491"/>
    </location>
</feature>
<protein>
    <submittedName>
        <fullName evidence="3">Uncharacterized protein</fullName>
    </submittedName>
</protein>
<organism evidence="3 4">
    <name type="scientific">Podospora didyma</name>
    <dbReference type="NCBI Taxonomy" id="330526"/>
    <lineage>
        <taxon>Eukaryota</taxon>
        <taxon>Fungi</taxon>
        <taxon>Dikarya</taxon>
        <taxon>Ascomycota</taxon>
        <taxon>Pezizomycotina</taxon>
        <taxon>Sordariomycetes</taxon>
        <taxon>Sordariomycetidae</taxon>
        <taxon>Sordariales</taxon>
        <taxon>Podosporaceae</taxon>
        <taxon>Podospora</taxon>
    </lineage>
</organism>
<dbReference type="GO" id="GO:0005847">
    <property type="term" value="C:mRNA cleavage and polyadenylation specificity factor complex"/>
    <property type="evidence" value="ECO:0007669"/>
    <property type="project" value="TreeGrafter"/>
</dbReference>
<proteinExistence type="predicted"/>
<feature type="compositionally biased region" description="Basic and acidic residues" evidence="1">
    <location>
        <begin position="492"/>
        <end position="505"/>
    </location>
</feature>
<evidence type="ECO:0000313" key="4">
    <source>
        <dbReference type="Proteomes" id="UP001285441"/>
    </source>
</evidence>
<keyword evidence="4" id="KW-1185">Reference proteome</keyword>
<dbReference type="EMBL" id="JAULSW010000005">
    <property type="protein sequence ID" value="KAK3380927.1"/>
    <property type="molecule type" value="Genomic_DNA"/>
</dbReference>
<comment type="caution">
    <text evidence="3">The sequence shown here is derived from an EMBL/GenBank/DDBJ whole genome shotgun (WGS) entry which is preliminary data.</text>
</comment>
<evidence type="ECO:0000256" key="1">
    <source>
        <dbReference type="SAM" id="MobiDB-lite"/>
    </source>
</evidence>
<keyword evidence="2" id="KW-0472">Membrane</keyword>
<keyword evidence="2" id="KW-0812">Transmembrane</keyword>
<evidence type="ECO:0000313" key="3">
    <source>
        <dbReference type="EMBL" id="KAK3380927.1"/>
    </source>
</evidence>
<feature type="compositionally biased region" description="Basic residues" evidence="1">
    <location>
        <begin position="102"/>
        <end position="116"/>
    </location>
</feature>
<keyword evidence="2" id="KW-1133">Transmembrane helix</keyword>
<feature type="transmembrane region" description="Helical" evidence="2">
    <location>
        <begin position="341"/>
        <end position="362"/>
    </location>
</feature>
<dbReference type="PANTHER" id="PTHR13484:SF0">
    <property type="entry name" value="PRE-MRNA 3'-END-PROCESSING FACTOR FIP1"/>
    <property type="match status" value="1"/>
</dbReference>
<feature type="compositionally biased region" description="Basic and acidic residues" evidence="1">
    <location>
        <begin position="89"/>
        <end position="100"/>
    </location>
</feature>
<dbReference type="PANTHER" id="PTHR13484">
    <property type="entry name" value="FIP1-LIKE 1 PROTEIN"/>
    <property type="match status" value="1"/>
</dbReference>